<dbReference type="InterPro" id="IPR001123">
    <property type="entry name" value="LeuE-type"/>
</dbReference>
<sequence>MPQVCLALDAVRCYCYRNRKRGKTIMDLVIPSATNLSLFVSATLVLLLVPGPAVLYIFARSVEQGRSAGLVSILGIHTATLVHVTAAAVGLSALLASSALAFSVVKYAGAAYLIWLGLKKLFGPSDIPGVEGGLPARSRMRLFREGFIVNLLNPKTALFFLAFLPQFVEVDRGHVAMQIAFLGILYTAIGVLTDSTYALAAGTAGNWLKRSPVYLKAERWVSGFVYIGLGLTAAFAGNQKK</sequence>
<evidence type="ECO:0000313" key="7">
    <source>
        <dbReference type="EMBL" id="SMF09239.1"/>
    </source>
</evidence>
<evidence type="ECO:0000256" key="2">
    <source>
        <dbReference type="ARBA" id="ARBA00022475"/>
    </source>
</evidence>
<accession>A0A1X7D5E6</accession>
<evidence type="ECO:0000256" key="3">
    <source>
        <dbReference type="ARBA" id="ARBA00022692"/>
    </source>
</evidence>
<keyword evidence="2" id="KW-1003">Cell membrane</keyword>
<dbReference type="PIRSF" id="PIRSF006324">
    <property type="entry name" value="LeuE"/>
    <property type="match status" value="1"/>
</dbReference>
<proteinExistence type="predicted"/>
<comment type="subcellular location">
    <subcellularLocation>
        <location evidence="1">Cell membrane</location>
        <topology evidence="1">Multi-pass membrane protein</topology>
    </subcellularLocation>
</comment>
<evidence type="ECO:0000313" key="8">
    <source>
        <dbReference type="Proteomes" id="UP000192903"/>
    </source>
</evidence>
<keyword evidence="4 6" id="KW-1133">Transmembrane helix</keyword>
<dbReference type="AlphaFoldDB" id="A0A1X7D5E6"/>
<name>A0A1X7D5E6_9HYPH</name>
<evidence type="ECO:0000256" key="6">
    <source>
        <dbReference type="SAM" id="Phobius"/>
    </source>
</evidence>
<dbReference type="GO" id="GO:0015171">
    <property type="term" value="F:amino acid transmembrane transporter activity"/>
    <property type="evidence" value="ECO:0007669"/>
    <property type="project" value="TreeGrafter"/>
</dbReference>
<keyword evidence="5 6" id="KW-0472">Membrane</keyword>
<dbReference type="PANTHER" id="PTHR30086:SF20">
    <property type="entry name" value="ARGININE EXPORTER PROTEIN ARGO-RELATED"/>
    <property type="match status" value="1"/>
</dbReference>
<dbReference type="Pfam" id="PF01810">
    <property type="entry name" value="LysE"/>
    <property type="match status" value="1"/>
</dbReference>
<evidence type="ECO:0000256" key="5">
    <source>
        <dbReference type="ARBA" id="ARBA00023136"/>
    </source>
</evidence>
<evidence type="ECO:0000256" key="4">
    <source>
        <dbReference type="ARBA" id="ARBA00022989"/>
    </source>
</evidence>
<dbReference type="Proteomes" id="UP000192903">
    <property type="component" value="Unassembled WGS sequence"/>
</dbReference>
<reference evidence="8" key="1">
    <citation type="submission" date="2017-04" db="EMBL/GenBank/DDBJ databases">
        <authorList>
            <person name="Varghese N."/>
            <person name="Submissions S."/>
        </authorList>
    </citation>
    <scope>NUCLEOTIDE SEQUENCE [LARGE SCALE GENOMIC DNA]</scope>
    <source>
        <strain evidence="8">B4P</strain>
    </source>
</reference>
<keyword evidence="8" id="KW-1185">Reference proteome</keyword>
<protein>
    <submittedName>
        <fullName evidence="7">Threonine/homoserine/homoserine lactone efflux protein</fullName>
    </submittedName>
</protein>
<dbReference type="GO" id="GO:0005886">
    <property type="term" value="C:plasma membrane"/>
    <property type="evidence" value="ECO:0007669"/>
    <property type="project" value="UniProtKB-SubCell"/>
</dbReference>
<evidence type="ECO:0000256" key="1">
    <source>
        <dbReference type="ARBA" id="ARBA00004651"/>
    </source>
</evidence>
<dbReference type="PANTHER" id="PTHR30086">
    <property type="entry name" value="ARGININE EXPORTER PROTEIN ARGO"/>
    <property type="match status" value="1"/>
</dbReference>
<feature type="transmembrane region" description="Helical" evidence="6">
    <location>
        <begin position="36"/>
        <end position="58"/>
    </location>
</feature>
<feature type="transmembrane region" description="Helical" evidence="6">
    <location>
        <begin position="147"/>
        <end position="167"/>
    </location>
</feature>
<feature type="transmembrane region" description="Helical" evidence="6">
    <location>
        <begin position="70"/>
        <end position="93"/>
    </location>
</feature>
<gene>
    <name evidence="7" type="ORF">SAMN02982989_5060</name>
</gene>
<keyword evidence="3 6" id="KW-0812">Transmembrane</keyword>
<feature type="transmembrane region" description="Helical" evidence="6">
    <location>
        <begin position="179"/>
        <end position="200"/>
    </location>
</feature>
<feature type="transmembrane region" description="Helical" evidence="6">
    <location>
        <begin position="220"/>
        <end position="237"/>
    </location>
</feature>
<organism evidence="7 8">
    <name type="scientific">Xaviernesmea oryzae</name>
    <dbReference type="NCBI Taxonomy" id="464029"/>
    <lineage>
        <taxon>Bacteria</taxon>
        <taxon>Pseudomonadati</taxon>
        <taxon>Pseudomonadota</taxon>
        <taxon>Alphaproteobacteria</taxon>
        <taxon>Hyphomicrobiales</taxon>
        <taxon>Rhizobiaceae</taxon>
        <taxon>Rhizobium/Agrobacterium group</taxon>
        <taxon>Xaviernesmea</taxon>
    </lineage>
</organism>
<feature type="transmembrane region" description="Helical" evidence="6">
    <location>
        <begin position="99"/>
        <end position="118"/>
    </location>
</feature>
<dbReference type="EMBL" id="FXAF01000002">
    <property type="protein sequence ID" value="SMF09239.1"/>
    <property type="molecule type" value="Genomic_DNA"/>
</dbReference>